<keyword evidence="1" id="KW-0472">Membrane</keyword>
<dbReference type="Pfam" id="PF14015">
    <property type="entry name" value="DUF4231"/>
    <property type="match status" value="1"/>
</dbReference>
<organism evidence="2 3">
    <name type="scientific">Nostocoides japonicum T1-X7</name>
    <dbReference type="NCBI Taxonomy" id="1194083"/>
    <lineage>
        <taxon>Bacteria</taxon>
        <taxon>Bacillati</taxon>
        <taxon>Actinomycetota</taxon>
        <taxon>Actinomycetes</taxon>
        <taxon>Micrococcales</taxon>
        <taxon>Intrasporangiaceae</taxon>
        <taxon>Nostocoides</taxon>
    </lineage>
</organism>
<dbReference type="AlphaFoldDB" id="A0A077LXX3"/>
<gene>
    <name evidence="2" type="ORF">BN12_30067</name>
</gene>
<dbReference type="InterPro" id="IPR025325">
    <property type="entry name" value="DUF4231"/>
</dbReference>
<evidence type="ECO:0008006" key="4">
    <source>
        <dbReference type="Google" id="ProtNLM"/>
    </source>
</evidence>
<proteinExistence type="predicted"/>
<sequence>MLPHPPQPQDGDDLLWRELEAYLRFYDAAAWRARIWFQILKVIALLAGAAVTVLAAISAPAGLTASIGAAIVVLEGTQQLFQFHANWLSYRSAAEALRQHAFAYVAGVTPYDDLTSRRQQLAAALSTIVSKEVGTWSTTMLATPATGDAATH</sequence>
<feature type="transmembrane region" description="Helical" evidence="1">
    <location>
        <begin position="35"/>
        <end position="57"/>
    </location>
</feature>
<dbReference type="STRING" id="1194083.BN12_30067"/>
<keyword evidence="1" id="KW-1133">Transmembrane helix</keyword>
<name>A0A077LXX3_9MICO</name>
<accession>A0A077LXX3</accession>
<reference evidence="2 3" key="1">
    <citation type="journal article" date="2013" name="ISME J.">
        <title>A metabolic model for members of the genus Tetrasphaera involved in enhanced biological phosphorus removal.</title>
        <authorList>
            <person name="Kristiansen R."/>
            <person name="Nguyen H.T.T."/>
            <person name="Saunders A.M."/>
            <person name="Nielsen J.L."/>
            <person name="Wimmer R."/>
            <person name="Le V.Q."/>
            <person name="McIlroy S.J."/>
            <person name="Petrovski S."/>
            <person name="Seviour R.J."/>
            <person name="Calteau A."/>
            <person name="Nielsen K.L."/>
            <person name="Nielsen P.H."/>
        </authorList>
    </citation>
    <scope>NUCLEOTIDE SEQUENCE [LARGE SCALE GENOMIC DNA]</scope>
    <source>
        <strain evidence="2 3">T1-X7</strain>
    </source>
</reference>
<dbReference type="NCBIfam" id="NF033634">
    <property type="entry name" value="SLATT_1"/>
    <property type="match status" value="1"/>
</dbReference>
<protein>
    <recommendedName>
        <fullName evidence="4">DUF4231 domain-containing protein</fullName>
    </recommendedName>
</protein>
<evidence type="ECO:0000256" key="1">
    <source>
        <dbReference type="SAM" id="Phobius"/>
    </source>
</evidence>
<dbReference type="Proteomes" id="UP000035721">
    <property type="component" value="Unassembled WGS sequence"/>
</dbReference>
<keyword evidence="3" id="KW-1185">Reference proteome</keyword>
<dbReference type="EMBL" id="CAJB01000223">
    <property type="protein sequence ID" value="CCH78541.1"/>
    <property type="molecule type" value="Genomic_DNA"/>
</dbReference>
<comment type="caution">
    <text evidence="2">The sequence shown here is derived from an EMBL/GenBank/DDBJ whole genome shotgun (WGS) entry which is preliminary data.</text>
</comment>
<evidence type="ECO:0000313" key="2">
    <source>
        <dbReference type="EMBL" id="CCH78541.1"/>
    </source>
</evidence>
<keyword evidence="1" id="KW-0812">Transmembrane</keyword>
<evidence type="ECO:0000313" key="3">
    <source>
        <dbReference type="Proteomes" id="UP000035721"/>
    </source>
</evidence>